<feature type="transmembrane region" description="Helical" evidence="1">
    <location>
        <begin position="65"/>
        <end position="85"/>
    </location>
</feature>
<dbReference type="InterPro" id="IPR012867">
    <property type="entry name" value="DUF1648"/>
</dbReference>
<evidence type="ECO:0000256" key="1">
    <source>
        <dbReference type="SAM" id="Phobius"/>
    </source>
</evidence>
<feature type="domain" description="DUF1648" evidence="2">
    <location>
        <begin position="32"/>
        <end position="75"/>
    </location>
</feature>
<gene>
    <name evidence="3" type="ORF">GM1_060_00080</name>
</gene>
<dbReference type="EMBL" id="BAOP01000060">
    <property type="protein sequence ID" value="GAC82024.1"/>
    <property type="molecule type" value="Genomic_DNA"/>
</dbReference>
<comment type="caution">
    <text evidence="3">The sequence shown here is derived from an EMBL/GenBank/DDBJ whole genome shotgun (WGS) entry which is preliminary data.</text>
</comment>
<protein>
    <recommendedName>
        <fullName evidence="2">DUF1648 domain-containing protein</fullName>
    </recommendedName>
</protein>
<keyword evidence="1" id="KW-0472">Membrane</keyword>
<sequence length="168" mass="18023">MVGIRRQVRPAPDYRTGPITSAARWIGPAVTGIVTIVLLATYPSLPDEVPTHFNGVGEADSFGPRWSVLILAAIFTVIGALFPYLARKPQLFNLPVRVTEDNAQALYREGETMLVFMGVGLSLLYAGIGLAAHEIGGGIVLATGFTVMMGAVLIGLIRIFRVSARSER</sequence>
<reference evidence="3 4" key="1">
    <citation type="submission" date="2013-02" db="EMBL/GenBank/DDBJ databases">
        <title>Whole genome shotgun sequence of Gordonia malaquae NBRC 108250.</title>
        <authorList>
            <person name="Yoshida I."/>
            <person name="Hosoyama A."/>
            <person name="Tsuchikane K."/>
            <person name="Ando Y."/>
            <person name="Baba S."/>
            <person name="Ohji S."/>
            <person name="Hamada M."/>
            <person name="Tamura T."/>
            <person name="Yamazoe A."/>
            <person name="Yamazaki S."/>
            <person name="Fujita N."/>
        </authorList>
    </citation>
    <scope>NUCLEOTIDE SEQUENCE [LARGE SCALE GENOMIC DNA]</scope>
    <source>
        <strain evidence="3 4">NBRC 108250</strain>
    </source>
</reference>
<dbReference type="Proteomes" id="UP000035009">
    <property type="component" value="Unassembled WGS sequence"/>
</dbReference>
<evidence type="ECO:0000313" key="4">
    <source>
        <dbReference type="Proteomes" id="UP000035009"/>
    </source>
</evidence>
<dbReference type="eggNOG" id="COG4194">
    <property type="taxonomic scope" value="Bacteria"/>
</dbReference>
<name>M3VHI3_GORML</name>
<feature type="transmembrane region" description="Helical" evidence="1">
    <location>
        <begin position="139"/>
        <end position="160"/>
    </location>
</feature>
<accession>M3VHI3</accession>
<proteinExistence type="predicted"/>
<dbReference type="STRING" id="410332.SAMN04488550_1950"/>
<keyword evidence="4" id="KW-1185">Reference proteome</keyword>
<keyword evidence="1" id="KW-0812">Transmembrane</keyword>
<feature type="transmembrane region" description="Helical" evidence="1">
    <location>
        <begin position="114"/>
        <end position="133"/>
    </location>
</feature>
<evidence type="ECO:0000259" key="2">
    <source>
        <dbReference type="Pfam" id="PF07853"/>
    </source>
</evidence>
<feature type="transmembrane region" description="Helical" evidence="1">
    <location>
        <begin position="25"/>
        <end position="45"/>
    </location>
</feature>
<keyword evidence="1" id="KW-1133">Transmembrane helix</keyword>
<dbReference type="AlphaFoldDB" id="M3VHI3"/>
<organism evidence="3 4">
    <name type="scientific">Gordonia malaquae NBRC 108250</name>
    <dbReference type="NCBI Taxonomy" id="1223542"/>
    <lineage>
        <taxon>Bacteria</taxon>
        <taxon>Bacillati</taxon>
        <taxon>Actinomycetota</taxon>
        <taxon>Actinomycetes</taxon>
        <taxon>Mycobacteriales</taxon>
        <taxon>Gordoniaceae</taxon>
        <taxon>Gordonia</taxon>
    </lineage>
</organism>
<evidence type="ECO:0000313" key="3">
    <source>
        <dbReference type="EMBL" id="GAC82024.1"/>
    </source>
</evidence>
<dbReference type="Pfam" id="PF07853">
    <property type="entry name" value="DUF1648"/>
    <property type="match status" value="1"/>
</dbReference>